<proteinExistence type="predicted"/>
<comment type="caution">
    <text evidence="2">The sequence shown here is derived from an EMBL/GenBank/DDBJ whole genome shotgun (WGS) entry which is preliminary data.</text>
</comment>
<sequence length="145" mass="15703">MHARYPPKSMSSCEYRILPLLLLLPPAIPALNMMISRSSKRASPTPPPAGNSARNPPPNARKSLKPIVLSPQFLQQLMTSKYPASQLGRLTYPTPSDMTQNGKANSQPYFASWVAQDLVVRLPCWADGMSIAASISISWGPGVGT</sequence>
<organism evidence="2 3">
    <name type="scientific">Phyllosticta capitalensis</name>
    <dbReference type="NCBI Taxonomy" id="121624"/>
    <lineage>
        <taxon>Eukaryota</taxon>
        <taxon>Fungi</taxon>
        <taxon>Dikarya</taxon>
        <taxon>Ascomycota</taxon>
        <taxon>Pezizomycotina</taxon>
        <taxon>Dothideomycetes</taxon>
        <taxon>Dothideomycetes incertae sedis</taxon>
        <taxon>Botryosphaeriales</taxon>
        <taxon>Phyllostictaceae</taxon>
        <taxon>Phyllosticta</taxon>
    </lineage>
</organism>
<gene>
    <name evidence="2" type="ORF">HDK90DRAFT_7318</name>
</gene>
<accession>A0ABR1Z1M8</accession>
<dbReference type="EMBL" id="JBBWRZ010000001">
    <property type="protein sequence ID" value="KAK8246303.1"/>
    <property type="molecule type" value="Genomic_DNA"/>
</dbReference>
<protein>
    <submittedName>
        <fullName evidence="2">Uncharacterized protein</fullName>
    </submittedName>
</protein>
<evidence type="ECO:0000313" key="3">
    <source>
        <dbReference type="Proteomes" id="UP001492380"/>
    </source>
</evidence>
<feature type="region of interest" description="Disordered" evidence="1">
    <location>
        <begin position="38"/>
        <end position="65"/>
    </location>
</feature>
<name>A0ABR1Z1M8_9PEZI</name>
<keyword evidence="3" id="KW-1185">Reference proteome</keyword>
<reference evidence="2 3" key="1">
    <citation type="submission" date="2024-04" db="EMBL/GenBank/DDBJ databases">
        <title>Phyllosticta paracitricarpa is synonymous to the EU quarantine fungus P. citricarpa based on phylogenomic analyses.</title>
        <authorList>
            <consortium name="Lawrence Berkeley National Laboratory"/>
            <person name="Van Ingen-Buijs V.A."/>
            <person name="Van Westerhoven A.C."/>
            <person name="Haridas S."/>
            <person name="Skiadas P."/>
            <person name="Martin F."/>
            <person name="Groenewald J.Z."/>
            <person name="Crous P.W."/>
            <person name="Seidl M.F."/>
        </authorList>
    </citation>
    <scope>NUCLEOTIDE SEQUENCE [LARGE SCALE GENOMIC DNA]</scope>
    <source>
        <strain evidence="2 3">CBS 123374</strain>
    </source>
</reference>
<feature type="compositionally biased region" description="Pro residues" evidence="1">
    <location>
        <begin position="44"/>
        <end position="59"/>
    </location>
</feature>
<evidence type="ECO:0000313" key="2">
    <source>
        <dbReference type="EMBL" id="KAK8246303.1"/>
    </source>
</evidence>
<dbReference type="Proteomes" id="UP001492380">
    <property type="component" value="Unassembled WGS sequence"/>
</dbReference>
<evidence type="ECO:0000256" key="1">
    <source>
        <dbReference type="SAM" id="MobiDB-lite"/>
    </source>
</evidence>